<dbReference type="OrthoDB" id="7340483at2"/>
<feature type="region of interest" description="Disordered" evidence="1">
    <location>
        <begin position="1"/>
        <end position="28"/>
    </location>
</feature>
<gene>
    <name evidence="2" type="ORF">CHU95_14510</name>
</gene>
<dbReference type="Proteomes" id="UP000216998">
    <property type="component" value="Unassembled WGS sequence"/>
</dbReference>
<dbReference type="RefSeq" id="WP_094457030.1">
    <property type="nucleotide sequence ID" value="NZ_NOXU01000030.1"/>
</dbReference>
<accession>A0A255YWK9</accession>
<comment type="caution">
    <text evidence="2">The sequence shown here is derived from an EMBL/GenBank/DDBJ whole genome shotgun (WGS) entry which is preliminary data.</text>
</comment>
<evidence type="ECO:0000256" key="1">
    <source>
        <dbReference type="SAM" id="MobiDB-lite"/>
    </source>
</evidence>
<keyword evidence="3" id="KW-1185">Reference proteome</keyword>
<organism evidence="2 3">
    <name type="scientific">Niveispirillum lacus</name>
    <dbReference type="NCBI Taxonomy" id="1981099"/>
    <lineage>
        <taxon>Bacteria</taxon>
        <taxon>Pseudomonadati</taxon>
        <taxon>Pseudomonadota</taxon>
        <taxon>Alphaproteobacteria</taxon>
        <taxon>Rhodospirillales</taxon>
        <taxon>Azospirillaceae</taxon>
        <taxon>Niveispirillum</taxon>
    </lineage>
</organism>
<protein>
    <submittedName>
        <fullName evidence="2">Uncharacterized protein</fullName>
    </submittedName>
</protein>
<evidence type="ECO:0000313" key="3">
    <source>
        <dbReference type="Proteomes" id="UP000216998"/>
    </source>
</evidence>
<evidence type="ECO:0000313" key="2">
    <source>
        <dbReference type="EMBL" id="OYQ33588.1"/>
    </source>
</evidence>
<sequence>MNVRAAGMPADRSDTGKVKENTVSPPEPATTISKLQAHFEQLDESSLLRVARAVELARAAERRDPTDEQILETLRPRLRALRPHRVPTFQRSICTALEIFLYEGDLHEEKRKGALARQVLNPWWRVLMASPYRATLAGLEGEYGKAVREQRWTDLPAIAERGIQAAASATESLLAEALKSYGRRGELSAMLGGDRALEDMKEIGVLLGLHAQLTPALDRVRRMAGVEGSGRIFDFTPNAVVAARTAYMNVHDRGADLVEYFFFGLMTMLVQPFQALRLVRMLSQDMSHVSGNHPARLIPARLFSDLTRTLSEIGRASGGPVMARRVWLLTCARLVSDAQLMIKGLADEVQVEPNPEWQKLLAEARGRVMQAVDTFILAALQDCVVVLPVKQLQEKKGSEVRLEPDMAHIPTEEEVGIAQAATVLFTAVKKLMEQEGQDRLMRSKEGDLEQRLEIGINFRVEYLRARPKHAVAIAHLRGVQKVLKGLPSLNIIRDLEYRVERTLDRYKN</sequence>
<name>A0A255YWK9_9PROT</name>
<feature type="compositionally biased region" description="Basic and acidic residues" evidence="1">
    <location>
        <begin position="11"/>
        <end position="20"/>
    </location>
</feature>
<reference evidence="2 3" key="1">
    <citation type="submission" date="2017-07" db="EMBL/GenBank/DDBJ databases">
        <title>Niveispirillum cyanobacteriorum sp. nov., isolated from cyanobacterial aggregates in a eutrophic lake.</title>
        <authorList>
            <person name="Cai H."/>
        </authorList>
    </citation>
    <scope>NUCLEOTIDE SEQUENCE [LARGE SCALE GENOMIC DNA]</scope>
    <source>
        <strain evidence="3">TH1-14</strain>
    </source>
</reference>
<proteinExistence type="predicted"/>
<dbReference type="AlphaFoldDB" id="A0A255YWK9"/>
<dbReference type="EMBL" id="NOXU01000030">
    <property type="protein sequence ID" value="OYQ33588.1"/>
    <property type="molecule type" value="Genomic_DNA"/>
</dbReference>